<feature type="DNA-binding region" description="Homeobox" evidence="6">
    <location>
        <begin position="133"/>
        <end position="192"/>
    </location>
</feature>
<keyword evidence="4 6" id="KW-0371">Homeobox</keyword>
<organism evidence="10 11">
    <name type="scientific">Papilio xuthus</name>
    <name type="common">Asian swallowtail butterfly</name>
    <dbReference type="NCBI Taxonomy" id="66420"/>
    <lineage>
        <taxon>Eukaryota</taxon>
        <taxon>Metazoa</taxon>
        <taxon>Ecdysozoa</taxon>
        <taxon>Arthropoda</taxon>
        <taxon>Hexapoda</taxon>
        <taxon>Insecta</taxon>
        <taxon>Pterygota</taxon>
        <taxon>Neoptera</taxon>
        <taxon>Endopterygota</taxon>
        <taxon>Lepidoptera</taxon>
        <taxon>Glossata</taxon>
        <taxon>Ditrysia</taxon>
        <taxon>Papilionoidea</taxon>
        <taxon>Papilionidae</taxon>
        <taxon>Papilioninae</taxon>
        <taxon>Papilio</taxon>
    </lineage>
</organism>
<dbReference type="GO" id="GO:0000981">
    <property type="term" value="F:DNA-binding transcription factor activity, RNA polymerase II-specific"/>
    <property type="evidence" value="ECO:0007669"/>
    <property type="project" value="InterPro"/>
</dbReference>
<dbReference type="PANTHER" id="PTHR24329">
    <property type="entry name" value="HOMEOBOX PROTEIN ARISTALESS"/>
    <property type="match status" value="1"/>
</dbReference>
<evidence type="ECO:0000256" key="5">
    <source>
        <dbReference type="ARBA" id="ARBA00023242"/>
    </source>
</evidence>
<keyword evidence="3 6" id="KW-0238">DNA-binding</keyword>
<proteinExistence type="predicted"/>
<dbReference type="GO" id="GO:0000977">
    <property type="term" value="F:RNA polymerase II transcription regulatory region sequence-specific DNA binding"/>
    <property type="evidence" value="ECO:0007669"/>
    <property type="project" value="TreeGrafter"/>
</dbReference>
<dbReference type="InterPro" id="IPR001356">
    <property type="entry name" value="HD"/>
</dbReference>
<keyword evidence="2" id="KW-0217">Developmental protein</keyword>
<dbReference type="InterPro" id="IPR050649">
    <property type="entry name" value="Paired_Homeobox_TFs"/>
</dbReference>
<dbReference type="PROSITE" id="PS50071">
    <property type="entry name" value="HOMEOBOX_2"/>
    <property type="match status" value="1"/>
</dbReference>
<dbReference type="FunFam" id="1.10.10.60:FF:000102">
    <property type="entry name" value="Aristaless related homeobox"/>
    <property type="match status" value="1"/>
</dbReference>
<feature type="domain" description="Homeobox" evidence="9">
    <location>
        <begin position="131"/>
        <end position="191"/>
    </location>
</feature>
<evidence type="ECO:0000256" key="4">
    <source>
        <dbReference type="ARBA" id="ARBA00023155"/>
    </source>
</evidence>
<sequence>MDTNSLILVTESNATPFVRCSNSDSGCAGVHFSSSDHMEESLDGREASTSAGFDSAAILNDDVSPTTSFCYNIPNLFNGLGPGSVLCDRPETESSEYTAAEHTEDAVEPQQYEDDEEYSPSSNSKSDVPKRKQRRYRTTFSNLQLEQLEAAFHKTHYPDVFFREELAMRIDLTEARVQVWFQNRRAKWRKQQKAGCESYPGRGGRSPDPRSPSTLAMEMRDFITIPVSSPQVINLAESSNISNYGSKSKQPAPAIHISALPTRPNSQMDLPTFSIPLQYNLGSFKKIGEDVDLEASTSDNVQVSNHWDSRMISNYNLMNIKPLLDNREGIDMSELKYEVKNESVNRINFNEIPDTIASTNIEAEDILGKESVNEGQTISPDFEIERYQNYSNESEKRFRESTFDENIMEDGRNDFVCDSDFLCKNNFEKVDEKRNDYEECHLLDADNNVGMSNFETNL</sequence>
<dbReference type="EMBL" id="KQ459460">
    <property type="protein sequence ID" value="KPJ00675.1"/>
    <property type="molecule type" value="Genomic_DNA"/>
</dbReference>
<feature type="region of interest" description="Disordered" evidence="8">
    <location>
        <begin position="88"/>
        <end position="133"/>
    </location>
</feature>
<dbReference type="GO" id="GO:0005634">
    <property type="term" value="C:nucleus"/>
    <property type="evidence" value="ECO:0007669"/>
    <property type="project" value="UniProtKB-SubCell"/>
</dbReference>
<gene>
    <name evidence="10" type="ORF">RR46_07514</name>
</gene>
<dbReference type="STRING" id="66420.A0A194Q6P3"/>
<name>A0A194Q6P3_PAPXU</name>
<evidence type="ECO:0000313" key="11">
    <source>
        <dbReference type="Proteomes" id="UP000053268"/>
    </source>
</evidence>
<comment type="subcellular location">
    <subcellularLocation>
        <location evidence="1 6 7">Nucleus</location>
    </subcellularLocation>
</comment>
<evidence type="ECO:0000256" key="1">
    <source>
        <dbReference type="ARBA" id="ARBA00004123"/>
    </source>
</evidence>
<dbReference type="CDD" id="cd00086">
    <property type="entry name" value="homeodomain"/>
    <property type="match status" value="1"/>
</dbReference>
<keyword evidence="5 6" id="KW-0539">Nucleus</keyword>
<evidence type="ECO:0000256" key="7">
    <source>
        <dbReference type="RuleBase" id="RU000682"/>
    </source>
</evidence>
<protein>
    <submittedName>
        <fullName evidence="10">Homeobox protein ARX</fullName>
    </submittedName>
</protein>
<evidence type="ECO:0000256" key="6">
    <source>
        <dbReference type="PROSITE-ProRule" id="PRU00108"/>
    </source>
</evidence>
<evidence type="ECO:0000256" key="2">
    <source>
        <dbReference type="ARBA" id="ARBA00022473"/>
    </source>
</evidence>
<dbReference type="InterPro" id="IPR009057">
    <property type="entry name" value="Homeodomain-like_sf"/>
</dbReference>
<dbReference type="Proteomes" id="UP000053268">
    <property type="component" value="Unassembled WGS sequence"/>
</dbReference>
<evidence type="ECO:0000259" key="9">
    <source>
        <dbReference type="PROSITE" id="PS50071"/>
    </source>
</evidence>
<dbReference type="AlphaFoldDB" id="A0A194Q6P3"/>
<dbReference type="InterPro" id="IPR017970">
    <property type="entry name" value="Homeobox_CS"/>
</dbReference>
<evidence type="ECO:0000256" key="3">
    <source>
        <dbReference type="ARBA" id="ARBA00023125"/>
    </source>
</evidence>
<evidence type="ECO:0000256" key="8">
    <source>
        <dbReference type="SAM" id="MobiDB-lite"/>
    </source>
</evidence>
<dbReference type="Gene3D" id="1.10.10.60">
    <property type="entry name" value="Homeodomain-like"/>
    <property type="match status" value="1"/>
</dbReference>
<accession>A0A194Q6P3</accession>
<keyword evidence="11" id="KW-1185">Reference proteome</keyword>
<dbReference type="PANTHER" id="PTHR24329:SF543">
    <property type="entry name" value="FI01017P-RELATED"/>
    <property type="match status" value="1"/>
</dbReference>
<reference evidence="10 11" key="1">
    <citation type="journal article" date="2015" name="Nat. Commun.">
        <title>Outbred genome sequencing and CRISPR/Cas9 gene editing in butterflies.</title>
        <authorList>
            <person name="Li X."/>
            <person name="Fan D."/>
            <person name="Zhang W."/>
            <person name="Liu G."/>
            <person name="Zhang L."/>
            <person name="Zhao L."/>
            <person name="Fang X."/>
            <person name="Chen L."/>
            <person name="Dong Y."/>
            <person name="Chen Y."/>
            <person name="Ding Y."/>
            <person name="Zhao R."/>
            <person name="Feng M."/>
            <person name="Zhu Y."/>
            <person name="Feng Y."/>
            <person name="Jiang X."/>
            <person name="Zhu D."/>
            <person name="Xiang H."/>
            <person name="Feng X."/>
            <person name="Li S."/>
            <person name="Wang J."/>
            <person name="Zhang G."/>
            <person name="Kronforst M.R."/>
            <person name="Wang W."/>
        </authorList>
    </citation>
    <scope>NUCLEOTIDE SEQUENCE [LARGE SCALE GENOMIC DNA]</scope>
    <source>
        <strain evidence="10">Ya'a_city_454_Px</strain>
        <tissue evidence="10">Whole body</tissue>
    </source>
</reference>
<dbReference type="PROSITE" id="PS00027">
    <property type="entry name" value="HOMEOBOX_1"/>
    <property type="match status" value="1"/>
</dbReference>
<dbReference type="Pfam" id="PF00046">
    <property type="entry name" value="Homeodomain"/>
    <property type="match status" value="1"/>
</dbReference>
<dbReference type="SUPFAM" id="SSF46689">
    <property type="entry name" value="Homeodomain-like"/>
    <property type="match status" value="1"/>
</dbReference>
<evidence type="ECO:0000313" key="10">
    <source>
        <dbReference type="EMBL" id="KPJ00675.1"/>
    </source>
</evidence>
<dbReference type="SMART" id="SM00389">
    <property type="entry name" value="HOX"/>
    <property type="match status" value="1"/>
</dbReference>
<feature type="region of interest" description="Disordered" evidence="8">
    <location>
        <begin position="192"/>
        <end position="211"/>
    </location>
</feature>